<dbReference type="OrthoDB" id="9763076at2"/>
<dbReference type="RefSeq" id="WP_149092605.1">
    <property type="nucleotide sequence ID" value="NZ_VKKY01000003.1"/>
</dbReference>
<dbReference type="PANTHER" id="PTHR37947:SF1">
    <property type="entry name" value="BLL2462 PROTEIN"/>
    <property type="match status" value="1"/>
</dbReference>
<reference evidence="2 3" key="1">
    <citation type="submission" date="2019-07" db="EMBL/GenBank/DDBJ databases">
        <title>Rufibacter sp. nov., isolated from lake sediment.</title>
        <authorList>
            <person name="Qu J.-H."/>
        </authorList>
    </citation>
    <scope>NUCLEOTIDE SEQUENCE [LARGE SCALE GENOMIC DNA]</scope>
    <source>
        <strain evidence="2 3">NBS58-1</strain>
    </source>
</reference>
<evidence type="ECO:0000313" key="3">
    <source>
        <dbReference type="Proteomes" id="UP000324133"/>
    </source>
</evidence>
<dbReference type="AlphaFoldDB" id="A0A5B6TCB5"/>
<keyword evidence="1" id="KW-1133">Transmembrane helix</keyword>
<feature type="transmembrane region" description="Helical" evidence="1">
    <location>
        <begin position="42"/>
        <end position="60"/>
    </location>
</feature>
<accession>A0A5B6TCB5</accession>
<feature type="transmembrane region" description="Helical" evidence="1">
    <location>
        <begin position="12"/>
        <end position="30"/>
    </location>
</feature>
<name>A0A5B6TCB5_9BACT</name>
<organism evidence="2 3">
    <name type="scientific">Rufibacter hautae</name>
    <dbReference type="NCBI Taxonomy" id="2595005"/>
    <lineage>
        <taxon>Bacteria</taxon>
        <taxon>Pseudomonadati</taxon>
        <taxon>Bacteroidota</taxon>
        <taxon>Cytophagia</taxon>
        <taxon>Cytophagales</taxon>
        <taxon>Hymenobacteraceae</taxon>
        <taxon>Rufibacter</taxon>
    </lineage>
</organism>
<proteinExistence type="predicted"/>
<dbReference type="InterPro" id="IPR013783">
    <property type="entry name" value="Ig-like_fold"/>
</dbReference>
<gene>
    <name evidence="2" type="ORF">FOA19_19985</name>
</gene>
<dbReference type="PANTHER" id="PTHR37947">
    <property type="entry name" value="BLL2462 PROTEIN"/>
    <property type="match status" value="1"/>
</dbReference>
<keyword evidence="1" id="KW-0812">Transmembrane</keyword>
<sequence>MQSLQIHTAYSPWYALLCLAAGLGVSWFMYRRGGPWPMGLRLLLASLRALLVALVCFLLLEPYTRRIRQEEVKPKVVLALDNSQSVGLFTSKAELGRTLQGLDALADRLQKSGLEVVKQSMQEGDTVVNSFAQTPLKAPVTNLHALVEKGDRALRNQNLAATVLISDGIHNQGPTPTFQLYNAPIYPLALGDTVAKRDVVLEEVQYNKINYTGTSFPVVARVRHNGFNGTTATVLLQENGKTVQRKTVSLPRGGTVQTSFQVTAAQPGKKHFQVQVQPLTGEFTNINNSRHAYLEVIKGKLKVLVAAAAPHPDIKALRSALRTNQLLDVEVVLGPFQNPSFKTPYDAAILHQIPNATGVGTDWLRRLRTARVPTFYILGAQTDFNAFNSLQAGVQINRPSPQFDEVQPLLNAAFQRFSAEPTAQSRIKAWPPTPVTFGDWRIAPAAEVILQQQVGAVRTTKPLLVYKPAAPTPSAVLLTDGSWQWRLTESVDHGSSQIYDELMTHLVQLLANRRNQKRLHVYPVKDEFEASEGVTLQADVFNAVQEEIFGQDISLTLTHEGGKQTRHRFRHEQGGEGLRLGNLPVGVYRYTASARVENQNYTDAGEFVVQEQNLESLLAVADHSLLSQIAERSETRLYYPAQLAQLEQDLIKANFKTILRSHEEEKDLLEQPWFYFLLLGLACAEWALRRFYGSL</sequence>
<dbReference type="EMBL" id="VKKY01000003">
    <property type="protein sequence ID" value="KAA3436664.1"/>
    <property type="molecule type" value="Genomic_DNA"/>
</dbReference>
<comment type="caution">
    <text evidence="2">The sequence shown here is derived from an EMBL/GenBank/DDBJ whole genome shotgun (WGS) entry which is preliminary data.</text>
</comment>
<keyword evidence="1" id="KW-0472">Membrane</keyword>
<protein>
    <submittedName>
        <fullName evidence="2">VWA domain-containing protein</fullName>
    </submittedName>
</protein>
<evidence type="ECO:0000256" key="1">
    <source>
        <dbReference type="SAM" id="Phobius"/>
    </source>
</evidence>
<keyword evidence="3" id="KW-1185">Reference proteome</keyword>
<dbReference type="Proteomes" id="UP000324133">
    <property type="component" value="Unassembled WGS sequence"/>
</dbReference>
<dbReference type="Gene3D" id="2.60.40.10">
    <property type="entry name" value="Immunoglobulins"/>
    <property type="match status" value="1"/>
</dbReference>
<evidence type="ECO:0000313" key="2">
    <source>
        <dbReference type="EMBL" id="KAA3436664.1"/>
    </source>
</evidence>